<keyword evidence="1 5" id="KW-0963">Cytoplasm</keyword>
<evidence type="ECO:0000259" key="8">
    <source>
        <dbReference type="Pfam" id="PF13742"/>
    </source>
</evidence>
<dbReference type="OrthoDB" id="9802795at2"/>
<dbReference type="PANTHER" id="PTHR30008">
    <property type="entry name" value="EXODEOXYRIBONUCLEASE 7 LARGE SUBUNIT"/>
    <property type="match status" value="1"/>
</dbReference>
<comment type="subcellular location">
    <subcellularLocation>
        <location evidence="5 6">Cytoplasm</location>
    </subcellularLocation>
</comment>
<reference evidence="9 10" key="1">
    <citation type="submission" date="2016-12" db="EMBL/GenBank/DDBJ databases">
        <title>Domibacillus sp. SAB 38T whole genome sequencing.</title>
        <authorList>
            <person name="Verma A."/>
            <person name="Ojha A.K."/>
            <person name="Krishnamurthi S."/>
        </authorList>
    </citation>
    <scope>NUCLEOTIDE SEQUENCE [LARGE SCALE GENOMIC DNA]</scope>
    <source>
        <strain evidence="9 10">SAB 38</strain>
    </source>
</reference>
<evidence type="ECO:0000256" key="2">
    <source>
        <dbReference type="ARBA" id="ARBA00022722"/>
    </source>
</evidence>
<dbReference type="AlphaFoldDB" id="A0A1V2A9P3"/>
<name>A0A1V2A9P3_9BACI</name>
<dbReference type="GO" id="GO:0003676">
    <property type="term" value="F:nucleic acid binding"/>
    <property type="evidence" value="ECO:0007669"/>
    <property type="project" value="InterPro"/>
</dbReference>
<proteinExistence type="inferred from homology"/>
<dbReference type="PANTHER" id="PTHR30008:SF0">
    <property type="entry name" value="EXODEOXYRIBONUCLEASE 7 LARGE SUBUNIT"/>
    <property type="match status" value="1"/>
</dbReference>
<dbReference type="GO" id="GO:0005737">
    <property type="term" value="C:cytoplasm"/>
    <property type="evidence" value="ECO:0007669"/>
    <property type="project" value="UniProtKB-SubCell"/>
</dbReference>
<evidence type="ECO:0000259" key="7">
    <source>
        <dbReference type="Pfam" id="PF02601"/>
    </source>
</evidence>
<dbReference type="InterPro" id="IPR003753">
    <property type="entry name" value="Exonuc_VII_L"/>
</dbReference>
<comment type="catalytic activity">
    <reaction evidence="5 6">
        <text>Exonucleolytic cleavage in either 5'- to 3'- or 3'- to 5'-direction to yield nucleoside 5'-phosphates.</text>
        <dbReference type="EC" id="3.1.11.6"/>
    </reaction>
</comment>
<dbReference type="HAMAP" id="MF_00378">
    <property type="entry name" value="Exonuc_7_L"/>
    <property type="match status" value="1"/>
</dbReference>
<evidence type="ECO:0000313" key="10">
    <source>
        <dbReference type="Proteomes" id="UP000188613"/>
    </source>
</evidence>
<dbReference type="GO" id="GO:0008855">
    <property type="term" value="F:exodeoxyribonuclease VII activity"/>
    <property type="evidence" value="ECO:0007669"/>
    <property type="project" value="UniProtKB-UniRule"/>
</dbReference>
<keyword evidence="3 5" id="KW-0378">Hydrolase</keyword>
<evidence type="ECO:0000256" key="1">
    <source>
        <dbReference type="ARBA" id="ARBA00022490"/>
    </source>
</evidence>
<evidence type="ECO:0000256" key="3">
    <source>
        <dbReference type="ARBA" id="ARBA00022801"/>
    </source>
</evidence>
<dbReference type="CDD" id="cd04489">
    <property type="entry name" value="ExoVII_LU_OBF"/>
    <property type="match status" value="1"/>
</dbReference>
<comment type="function">
    <text evidence="5">Bidirectionally degrades single-stranded DNA into large acid-insoluble oligonucleotides, which are then degraded further into small acid-soluble oligonucleotides.</text>
</comment>
<comment type="subunit">
    <text evidence="5">Heterooligomer composed of large and small subunits.</text>
</comment>
<dbReference type="InterPro" id="IPR025824">
    <property type="entry name" value="OB-fold_nuc-bd_dom"/>
</dbReference>
<evidence type="ECO:0000256" key="5">
    <source>
        <dbReference type="HAMAP-Rule" id="MF_00378"/>
    </source>
</evidence>
<evidence type="ECO:0000256" key="6">
    <source>
        <dbReference type="RuleBase" id="RU004355"/>
    </source>
</evidence>
<dbReference type="RefSeq" id="WP_076764846.1">
    <property type="nucleotide sequence ID" value="NZ_MSFI01000009.1"/>
</dbReference>
<evidence type="ECO:0000256" key="4">
    <source>
        <dbReference type="ARBA" id="ARBA00022839"/>
    </source>
</evidence>
<dbReference type="Pfam" id="PF13742">
    <property type="entry name" value="tRNA_anti_2"/>
    <property type="match status" value="1"/>
</dbReference>
<keyword evidence="4 5" id="KW-0269">Exonuclease</keyword>
<dbReference type="EMBL" id="MSFI01000009">
    <property type="protein sequence ID" value="OMP67713.1"/>
    <property type="molecule type" value="Genomic_DNA"/>
</dbReference>
<dbReference type="STRING" id="1714355.BTO28_07170"/>
<feature type="domain" description="OB-fold nucleic acid binding" evidence="8">
    <location>
        <begin position="7"/>
        <end position="102"/>
    </location>
</feature>
<comment type="similarity">
    <text evidence="5 6">Belongs to the XseA family.</text>
</comment>
<organism evidence="9 10">
    <name type="scientific">Domibacillus epiphyticus</name>
    <dbReference type="NCBI Taxonomy" id="1714355"/>
    <lineage>
        <taxon>Bacteria</taxon>
        <taxon>Bacillati</taxon>
        <taxon>Bacillota</taxon>
        <taxon>Bacilli</taxon>
        <taxon>Bacillales</taxon>
        <taxon>Bacillaceae</taxon>
        <taxon>Domibacillus</taxon>
    </lineage>
</organism>
<keyword evidence="2 5" id="KW-0540">Nuclease</keyword>
<sequence length="451" mass="50785">MEANQCLTVKALTKYIKRKFDADPHLKNVAVKGEISNFKHHSSGHMYFTLKDDSARILAVMFSASNRALKFRPENGMQVVLTGEITVYESSGQYQMYVKTMQPDGVGDLYFAYEQLKKKLEQQGLFQAERKRPLPAYPTCVAVITSPTGAAVRDIITTIKRRYPAVAILIYPALVQGDKAAQSIVSQIQKANTDGRAELLIAGRGGGSIEELWAFNEEAVARAIFDSRIPVISAVGHETDFTIADFVADLRAPTPTAAAEMAVPHIEEVLERLQSKQNRLIRAAAETIRVSRNRHQTAMNSYIIRNPQALYRQQSEKTDRQTEQLIRSVKSILDRKKTAANHTAIQLRRIGPQRRIQVERSQLEQLNRRLRFSAESAVDDKKVRFQNSISMLHALSPLKVMERGYSLTYSENDTLIKSVKDVKKGDQIRVRLADGTLCTDVQLIRGNRDET</sequence>
<gene>
    <name evidence="5" type="primary">xseA</name>
    <name evidence="9" type="ORF">BTO28_07170</name>
</gene>
<protein>
    <recommendedName>
        <fullName evidence="5">Exodeoxyribonuclease 7 large subunit</fullName>
        <ecNumber evidence="5">3.1.11.6</ecNumber>
    </recommendedName>
    <alternativeName>
        <fullName evidence="5">Exodeoxyribonuclease VII large subunit</fullName>
        <shortName evidence="5">Exonuclease VII large subunit</shortName>
    </alternativeName>
</protein>
<dbReference type="EC" id="3.1.11.6" evidence="5"/>
<comment type="caution">
    <text evidence="9">The sequence shown here is derived from an EMBL/GenBank/DDBJ whole genome shotgun (WGS) entry which is preliminary data.</text>
</comment>
<feature type="domain" description="Exonuclease VII large subunit C-terminal" evidence="7">
    <location>
        <begin position="125"/>
        <end position="437"/>
    </location>
</feature>
<accession>A0A1V2A9P3</accession>
<dbReference type="Pfam" id="PF02601">
    <property type="entry name" value="Exonuc_VII_L"/>
    <property type="match status" value="1"/>
</dbReference>
<keyword evidence="10" id="KW-1185">Reference proteome</keyword>
<dbReference type="InterPro" id="IPR020579">
    <property type="entry name" value="Exonuc_VII_lsu_C"/>
</dbReference>
<dbReference type="NCBIfam" id="TIGR00237">
    <property type="entry name" value="xseA"/>
    <property type="match status" value="1"/>
</dbReference>
<dbReference type="GO" id="GO:0006308">
    <property type="term" value="P:DNA catabolic process"/>
    <property type="evidence" value="ECO:0007669"/>
    <property type="project" value="UniProtKB-UniRule"/>
</dbReference>
<dbReference type="GO" id="GO:0009318">
    <property type="term" value="C:exodeoxyribonuclease VII complex"/>
    <property type="evidence" value="ECO:0007669"/>
    <property type="project" value="UniProtKB-UniRule"/>
</dbReference>
<evidence type="ECO:0000313" key="9">
    <source>
        <dbReference type="EMBL" id="OMP67713.1"/>
    </source>
</evidence>
<dbReference type="Proteomes" id="UP000188613">
    <property type="component" value="Unassembled WGS sequence"/>
</dbReference>